<protein>
    <submittedName>
        <fullName evidence="2">Uncharacterized protein</fullName>
    </submittedName>
</protein>
<keyword evidence="3" id="KW-1185">Reference proteome</keyword>
<dbReference type="EMBL" id="FQUS01000033">
    <property type="protein sequence ID" value="SHG53708.1"/>
    <property type="molecule type" value="Genomic_DNA"/>
</dbReference>
<accession>A0A1M5KLQ4</accession>
<dbReference type="AlphaFoldDB" id="A0A1M5KLQ4"/>
<dbReference type="EMBL" id="FQUS01000032">
    <property type="protein sequence ID" value="SHG51651.1"/>
    <property type="molecule type" value="Genomic_DNA"/>
</dbReference>
<organism evidence="2 3">
    <name type="scientific">Fodinibius roseus</name>
    <dbReference type="NCBI Taxonomy" id="1194090"/>
    <lineage>
        <taxon>Bacteria</taxon>
        <taxon>Pseudomonadati</taxon>
        <taxon>Balneolota</taxon>
        <taxon>Balneolia</taxon>
        <taxon>Balneolales</taxon>
        <taxon>Balneolaceae</taxon>
        <taxon>Fodinibius</taxon>
    </lineage>
</organism>
<name>A0A1M5KLQ4_9BACT</name>
<evidence type="ECO:0000313" key="3">
    <source>
        <dbReference type="Proteomes" id="UP000184041"/>
    </source>
</evidence>
<feature type="non-terminal residue" evidence="2">
    <location>
        <position position="28"/>
    </location>
</feature>
<proteinExistence type="predicted"/>
<dbReference type="Proteomes" id="UP000184041">
    <property type="component" value="Unassembled WGS sequence"/>
</dbReference>
<evidence type="ECO:0000313" key="2">
    <source>
        <dbReference type="EMBL" id="SHG53708.1"/>
    </source>
</evidence>
<sequence length="28" mass="2909">MRGSQENKPFPGSGGIRLVFLDGGFGQG</sequence>
<evidence type="ECO:0000313" key="1">
    <source>
        <dbReference type="EMBL" id="SHG51651.1"/>
    </source>
</evidence>
<reference evidence="2 3" key="1">
    <citation type="submission" date="2016-11" db="EMBL/GenBank/DDBJ databases">
        <authorList>
            <person name="Jaros S."/>
            <person name="Januszkiewicz K."/>
            <person name="Wedrychowicz H."/>
        </authorList>
    </citation>
    <scope>NUCLEOTIDE SEQUENCE [LARGE SCALE GENOMIC DNA]</scope>
    <source>
        <strain evidence="2 3">DSM 21986</strain>
    </source>
</reference>
<gene>
    <name evidence="1" type="ORF">SAMN05443144_1321</name>
    <name evidence="2" type="ORF">SAMN05443144_1331</name>
</gene>